<sequence length="125" mass="13963">MARDVNLFNLEEAVFRMTDLPAREFGFADRGRLMPGHFADIVAFDRETLFDRATFEHPPRPAAGIDQGFVNGVAVWQDGPSTGARPGSVLWSKPIDQNHRSIVFDHRDCPGCNRGAQGYSDENTR</sequence>
<evidence type="ECO:0000313" key="1">
    <source>
        <dbReference type="EMBL" id="GGC26071.1"/>
    </source>
</evidence>
<dbReference type="EMBL" id="BMHL01000002">
    <property type="protein sequence ID" value="GGC26071.1"/>
    <property type="molecule type" value="Genomic_DNA"/>
</dbReference>
<accession>A0ABQ1LLX3</accession>
<proteinExistence type="predicted"/>
<evidence type="ECO:0008006" key="3">
    <source>
        <dbReference type="Google" id="ProtNLM"/>
    </source>
</evidence>
<dbReference type="InterPro" id="IPR011059">
    <property type="entry name" value="Metal-dep_hydrolase_composite"/>
</dbReference>
<name>A0ABQ1LLX3_9BURK</name>
<organism evidence="1 2">
    <name type="scientific">Paraburkholderia caffeinilytica</name>
    <dbReference type="NCBI Taxonomy" id="1761016"/>
    <lineage>
        <taxon>Bacteria</taxon>
        <taxon>Pseudomonadati</taxon>
        <taxon>Pseudomonadota</taxon>
        <taxon>Betaproteobacteria</taxon>
        <taxon>Burkholderiales</taxon>
        <taxon>Burkholderiaceae</taxon>
        <taxon>Paraburkholderia</taxon>
    </lineage>
</organism>
<comment type="caution">
    <text evidence="1">The sequence shown here is derived from an EMBL/GenBank/DDBJ whole genome shotgun (WGS) entry which is preliminary data.</text>
</comment>
<reference evidence="2" key="1">
    <citation type="journal article" date="2019" name="Int. J. Syst. Evol. Microbiol.">
        <title>The Global Catalogue of Microorganisms (GCM) 10K type strain sequencing project: providing services to taxonomists for standard genome sequencing and annotation.</title>
        <authorList>
            <consortium name="The Broad Institute Genomics Platform"/>
            <consortium name="The Broad Institute Genome Sequencing Center for Infectious Disease"/>
            <person name="Wu L."/>
            <person name="Ma J."/>
        </authorList>
    </citation>
    <scope>NUCLEOTIDE SEQUENCE [LARGE SCALE GENOMIC DNA]</scope>
    <source>
        <strain evidence="2">CGMCC 1.15103</strain>
    </source>
</reference>
<dbReference type="SUPFAM" id="SSF51338">
    <property type="entry name" value="Composite domain of metallo-dependent hydrolases"/>
    <property type="match status" value="1"/>
</dbReference>
<evidence type="ECO:0000313" key="2">
    <source>
        <dbReference type="Proteomes" id="UP000602004"/>
    </source>
</evidence>
<dbReference type="Proteomes" id="UP000602004">
    <property type="component" value="Unassembled WGS sequence"/>
</dbReference>
<protein>
    <recommendedName>
        <fullName evidence="3">Amidohydrolase 3 domain-containing protein</fullName>
    </recommendedName>
</protein>
<keyword evidence="2" id="KW-1185">Reference proteome</keyword>
<gene>
    <name evidence="1" type="ORF">GCM10011400_10590</name>
</gene>
<dbReference type="Gene3D" id="3.20.20.140">
    <property type="entry name" value="Metal-dependent hydrolases"/>
    <property type="match status" value="1"/>
</dbReference>
<dbReference type="Gene3D" id="2.30.40.10">
    <property type="entry name" value="Urease, subunit C, domain 1"/>
    <property type="match status" value="1"/>
</dbReference>